<dbReference type="SUPFAM" id="SSF54171">
    <property type="entry name" value="DNA-binding domain"/>
    <property type="match status" value="1"/>
</dbReference>
<keyword evidence="8" id="KW-1185">Reference proteome</keyword>
<sequence length="261" mass="28761">MMWPQFKCSFGFNKITPSLWGVSKSKPTPSLPLLTIFFTPLPPKPSIIFVLRHCASPAAARRRISHSVSFLLASACSSSSHARFSRSSPSSSSVTASRLRLLVVAFDYATSGLLLGLSTSPRTPVASLPRGTRPIARPFSSPALPSPLSCFRPHHPYKSLSRCLVKEIRSKGQEPYAYKSDRTHGANQLQDIYKSLGNGEESCNEEDLVSIAGRIVARRAFGKHLESLLDGPFFCRKRRIWLGTFETTEEAARAYDAQSES</sequence>
<dbReference type="InterPro" id="IPR016177">
    <property type="entry name" value="DNA-bd_dom_sf"/>
</dbReference>
<dbReference type="EMBL" id="JBBNAF010000003">
    <property type="protein sequence ID" value="KAK9160828.1"/>
    <property type="molecule type" value="Genomic_DNA"/>
</dbReference>
<dbReference type="Proteomes" id="UP001420932">
    <property type="component" value="Unassembled WGS sequence"/>
</dbReference>
<evidence type="ECO:0000256" key="2">
    <source>
        <dbReference type="ARBA" id="ARBA00023015"/>
    </source>
</evidence>
<protein>
    <recommendedName>
        <fullName evidence="6">AP2/ERF domain-containing protein</fullName>
    </recommendedName>
</protein>
<dbReference type="GO" id="GO:0003700">
    <property type="term" value="F:DNA-binding transcription factor activity"/>
    <property type="evidence" value="ECO:0007669"/>
    <property type="project" value="InterPro"/>
</dbReference>
<gene>
    <name evidence="7" type="ORF">Syun_007169</name>
</gene>
<name>A0AAP0KY16_9MAGN</name>
<evidence type="ECO:0000313" key="7">
    <source>
        <dbReference type="EMBL" id="KAK9160828.1"/>
    </source>
</evidence>
<evidence type="ECO:0000259" key="6">
    <source>
        <dbReference type="PROSITE" id="PS51032"/>
    </source>
</evidence>
<keyword evidence="3" id="KW-0238">DNA-binding</keyword>
<dbReference type="PROSITE" id="PS51032">
    <property type="entry name" value="AP2_ERF"/>
    <property type="match status" value="1"/>
</dbReference>
<organism evidence="7 8">
    <name type="scientific">Stephania yunnanensis</name>
    <dbReference type="NCBI Taxonomy" id="152371"/>
    <lineage>
        <taxon>Eukaryota</taxon>
        <taxon>Viridiplantae</taxon>
        <taxon>Streptophyta</taxon>
        <taxon>Embryophyta</taxon>
        <taxon>Tracheophyta</taxon>
        <taxon>Spermatophyta</taxon>
        <taxon>Magnoliopsida</taxon>
        <taxon>Ranunculales</taxon>
        <taxon>Menispermaceae</taxon>
        <taxon>Menispermoideae</taxon>
        <taxon>Cissampelideae</taxon>
        <taxon>Stephania</taxon>
    </lineage>
</organism>
<feature type="domain" description="AP2/ERF" evidence="6">
    <location>
        <begin position="212"/>
        <end position="261"/>
    </location>
</feature>
<accession>A0AAP0KY16</accession>
<keyword evidence="2" id="KW-0805">Transcription regulation</keyword>
<comment type="caution">
    <text evidence="7">The sequence shown here is derived from an EMBL/GenBank/DDBJ whole genome shotgun (WGS) entry which is preliminary data.</text>
</comment>
<comment type="subcellular location">
    <subcellularLocation>
        <location evidence="1">Nucleus</location>
    </subcellularLocation>
</comment>
<dbReference type="SUPFAM" id="SSF50249">
    <property type="entry name" value="Nucleic acid-binding proteins"/>
    <property type="match status" value="1"/>
</dbReference>
<dbReference type="Gene3D" id="2.40.50.140">
    <property type="entry name" value="Nucleic acid-binding proteins"/>
    <property type="match status" value="1"/>
</dbReference>
<evidence type="ECO:0000256" key="3">
    <source>
        <dbReference type="ARBA" id="ARBA00023125"/>
    </source>
</evidence>
<evidence type="ECO:0000256" key="5">
    <source>
        <dbReference type="ARBA" id="ARBA00023242"/>
    </source>
</evidence>
<evidence type="ECO:0000313" key="8">
    <source>
        <dbReference type="Proteomes" id="UP001420932"/>
    </source>
</evidence>
<reference evidence="7 8" key="1">
    <citation type="submission" date="2024-01" db="EMBL/GenBank/DDBJ databases">
        <title>Genome assemblies of Stephania.</title>
        <authorList>
            <person name="Yang L."/>
        </authorList>
    </citation>
    <scope>NUCLEOTIDE SEQUENCE [LARGE SCALE GENOMIC DNA]</scope>
    <source>
        <strain evidence="7">YNDBR</strain>
        <tissue evidence="7">Leaf</tissue>
    </source>
</reference>
<dbReference type="InterPro" id="IPR001471">
    <property type="entry name" value="AP2/ERF_dom"/>
</dbReference>
<dbReference type="GO" id="GO:0003677">
    <property type="term" value="F:DNA binding"/>
    <property type="evidence" value="ECO:0007669"/>
    <property type="project" value="UniProtKB-KW"/>
</dbReference>
<keyword evidence="4" id="KW-0804">Transcription</keyword>
<evidence type="ECO:0000256" key="4">
    <source>
        <dbReference type="ARBA" id="ARBA00023163"/>
    </source>
</evidence>
<dbReference type="GO" id="GO:0005634">
    <property type="term" value="C:nucleus"/>
    <property type="evidence" value="ECO:0007669"/>
    <property type="project" value="UniProtKB-SubCell"/>
</dbReference>
<evidence type="ECO:0000256" key="1">
    <source>
        <dbReference type="ARBA" id="ARBA00004123"/>
    </source>
</evidence>
<proteinExistence type="predicted"/>
<dbReference type="InterPro" id="IPR012340">
    <property type="entry name" value="NA-bd_OB-fold"/>
</dbReference>
<keyword evidence="5" id="KW-0539">Nucleus</keyword>
<dbReference type="AlphaFoldDB" id="A0AAP0KY16"/>